<dbReference type="EMBL" id="OIVN01002212">
    <property type="protein sequence ID" value="SPD01539.1"/>
    <property type="molecule type" value="Genomic_DNA"/>
</dbReference>
<dbReference type="GO" id="GO:0005880">
    <property type="term" value="C:nuclear microtubule"/>
    <property type="evidence" value="ECO:0007669"/>
    <property type="project" value="TreeGrafter"/>
</dbReference>
<dbReference type="AlphaFoldDB" id="A0A2N9GQ42"/>
<dbReference type="InterPro" id="IPR027330">
    <property type="entry name" value="TPX2_central_dom"/>
</dbReference>
<feature type="compositionally biased region" description="Low complexity" evidence="1">
    <location>
        <begin position="104"/>
        <end position="113"/>
    </location>
</feature>
<feature type="domain" description="TPX2 central" evidence="2">
    <location>
        <begin position="228"/>
        <end position="368"/>
    </location>
</feature>
<dbReference type="GO" id="GO:0060236">
    <property type="term" value="P:regulation of mitotic spindle organization"/>
    <property type="evidence" value="ECO:0007669"/>
    <property type="project" value="InterPro"/>
</dbReference>
<dbReference type="Pfam" id="PF12214">
    <property type="entry name" value="TPX2_importin"/>
    <property type="match status" value="1"/>
</dbReference>
<feature type="compositionally biased region" description="Low complexity" evidence="1">
    <location>
        <begin position="124"/>
        <end position="135"/>
    </location>
</feature>
<name>A0A2N9GQ42_FAGSY</name>
<dbReference type="GO" id="GO:0030295">
    <property type="term" value="F:protein kinase activator activity"/>
    <property type="evidence" value="ECO:0007669"/>
    <property type="project" value="TreeGrafter"/>
</dbReference>
<gene>
    <name evidence="3" type="ORF">FSB_LOCUS29421</name>
</gene>
<evidence type="ECO:0000313" key="3">
    <source>
        <dbReference type="EMBL" id="SPD01539.1"/>
    </source>
</evidence>
<organism evidence="3">
    <name type="scientific">Fagus sylvatica</name>
    <name type="common">Beechnut</name>
    <dbReference type="NCBI Taxonomy" id="28930"/>
    <lineage>
        <taxon>Eukaryota</taxon>
        <taxon>Viridiplantae</taxon>
        <taxon>Streptophyta</taxon>
        <taxon>Embryophyta</taxon>
        <taxon>Tracheophyta</taxon>
        <taxon>Spermatophyta</taxon>
        <taxon>Magnoliopsida</taxon>
        <taxon>eudicotyledons</taxon>
        <taxon>Gunneridae</taxon>
        <taxon>Pentapetalae</taxon>
        <taxon>rosids</taxon>
        <taxon>fabids</taxon>
        <taxon>Fagales</taxon>
        <taxon>Fagaceae</taxon>
        <taxon>Fagus</taxon>
    </lineage>
</organism>
<dbReference type="PANTHER" id="PTHR14326:SF15">
    <property type="entry name" value="OS06G0130200 PROTEIN"/>
    <property type="match status" value="1"/>
</dbReference>
<reference evidence="3" key="1">
    <citation type="submission" date="2018-02" db="EMBL/GenBank/DDBJ databases">
        <authorList>
            <person name="Cohen D.B."/>
            <person name="Kent A.D."/>
        </authorList>
    </citation>
    <scope>NUCLEOTIDE SEQUENCE</scope>
</reference>
<dbReference type="GO" id="GO:0005819">
    <property type="term" value="C:spindle"/>
    <property type="evidence" value="ECO:0007669"/>
    <property type="project" value="InterPro"/>
</dbReference>
<feature type="region of interest" description="Disordered" evidence="1">
    <location>
        <begin position="101"/>
        <end position="155"/>
    </location>
</feature>
<dbReference type="GO" id="GO:0008017">
    <property type="term" value="F:microtubule binding"/>
    <property type="evidence" value="ECO:0007669"/>
    <property type="project" value="TreeGrafter"/>
</dbReference>
<proteinExistence type="predicted"/>
<evidence type="ECO:0000256" key="1">
    <source>
        <dbReference type="SAM" id="MobiDB-lite"/>
    </source>
</evidence>
<dbReference type="InterPro" id="IPR009675">
    <property type="entry name" value="TPX2_fam"/>
</dbReference>
<dbReference type="GO" id="GO:0090307">
    <property type="term" value="P:mitotic spindle assembly"/>
    <property type="evidence" value="ECO:0007669"/>
    <property type="project" value="TreeGrafter"/>
</dbReference>
<dbReference type="PANTHER" id="PTHR14326">
    <property type="entry name" value="TARGETING PROTEIN FOR XKLP2"/>
    <property type="match status" value="1"/>
</dbReference>
<protein>
    <recommendedName>
        <fullName evidence="2">TPX2 central domain-containing protein</fullName>
    </recommendedName>
</protein>
<sequence length="443" mass="50009">MEEEMEEFVMEPFVCEETDLNYEFDAARFYDFTRPETDWEAIEAECWFESAQPNPPSRLWYLASDTSPSSSLSMASAILVHIVTFLFAGYKVINDEHMNSIGNDSDSCTSSKVSSRDDNNKGASPKSKPKSPVKSTLSRSSTLMKPTASHLAKQNKLQLRRFQKKLENIDEKSSGSSSVIDSQATKRQKLDAGYLRKVSHLKHQALLPHKEPKRVATIDINSVHPRPKVTIPREPDLATARRAQRHRSKINTESGEHAKSNAHIFKARPLNRKILEVPSLPLPKKSIPQLHEFQVFHLKTLERAMQHTSSNVGNISKFNSISQYEAMDSKRLYSLDASKQEKCATVKKIKARTNNKKLSLASDAQHNGKSQSQMPLPTKSAFLALIKDSKENTPSPLHQAHEVINLFEEKLQGLDGKQYQCGSHRMISEIGPQLYINRITDIC</sequence>
<accession>A0A2N9GQ42</accession>
<evidence type="ECO:0000259" key="2">
    <source>
        <dbReference type="Pfam" id="PF12214"/>
    </source>
</evidence>